<accession>A0A2G5EAS5</accession>
<dbReference type="PANTHER" id="PTHR44259">
    <property type="entry name" value="OS07G0183000 PROTEIN-RELATED"/>
    <property type="match status" value="1"/>
</dbReference>
<evidence type="ECO:0000259" key="2">
    <source>
        <dbReference type="Pfam" id="PF12937"/>
    </source>
</evidence>
<dbReference type="Pfam" id="PF12937">
    <property type="entry name" value="F-box-like"/>
    <property type="match status" value="1"/>
</dbReference>
<evidence type="ECO:0000313" key="3">
    <source>
        <dbReference type="EMBL" id="PIA52855.1"/>
    </source>
</evidence>
<dbReference type="Pfam" id="PF03478">
    <property type="entry name" value="Beta-prop_KIB1-4"/>
    <property type="match status" value="1"/>
</dbReference>
<dbReference type="PANTHER" id="PTHR44259:SF114">
    <property type="entry name" value="OS06G0707300 PROTEIN"/>
    <property type="match status" value="1"/>
</dbReference>
<organism evidence="3 4">
    <name type="scientific">Aquilegia coerulea</name>
    <name type="common">Rocky mountain columbine</name>
    <dbReference type="NCBI Taxonomy" id="218851"/>
    <lineage>
        <taxon>Eukaryota</taxon>
        <taxon>Viridiplantae</taxon>
        <taxon>Streptophyta</taxon>
        <taxon>Embryophyta</taxon>
        <taxon>Tracheophyta</taxon>
        <taxon>Spermatophyta</taxon>
        <taxon>Magnoliopsida</taxon>
        <taxon>Ranunculales</taxon>
        <taxon>Ranunculaceae</taxon>
        <taxon>Thalictroideae</taxon>
        <taxon>Aquilegia</taxon>
    </lineage>
</organism>
<dbReference type="InterPro" id="IPR001810">
    <property type="entry name" value="F-box_dom"/>
</dbReference>
<dbReference type="InParanoid" id="A0A2G5EAS5"/>
<proteinExistence type="predicted"/>
<feature type="domain" description="KIB1-4 beta-propeller" evidence="1">
    <location>
        <begin position="67"/>
        <end position="329"/>
    </location>
</feature>
<dbReference type="STRING" id="218851.A0A2G5EAS5"/>
<dbReference type="OrthoDB" id="1519185at2759"/>
<evidence type="ECO:0000259" key="1">
    <source>
        <dbReference type="Pfam" id="PF03478"/>
    </source>
</evidence>
<dbReference type="InterPro" id="IPR005174">
    <property type="entry name" value="KIB1-4_b-propeller"/>
</dbReference>
<reference evidence="3 4" key="1">
    <citation type="submission" date="2017-09" db="EMBL/GenBank/DDBJ databases">
        <title>WGS assembly of Aquilegia coerulea Goldsmith.</title>
        <authorList>
            <person name="Hodges S."/>
            <person name="Kramer E."/>
            <person name="Nordborg M."/>
            <person name="Tomkins J."/>
            <person name="Borevitz J."/>
            <person name="Derieg N."/>
            <person name="Yan J."/>
            <person name="Mihaltcheva S."/>
            <person name="Hayes R.D."/>
            <person name="Rokhsar D."/>
        </authorList>
    </citation>
    <scope>NUCLEOTIDE SEQUENCE [LARGE SCALE GENOMIC DNA]</scope>
    <source>
        <strain evidence="4">cv. Goldsmith</strain>
    </source>
</reference>
<protein>
    <submittedName>
        <fullName evidence="3">Uncharacterized protein</fullName>
    </submittedName>
</protein>
<dbReference type="AlphaFoldDB" id="A0A2G5EAS5"/>
<sequence>LPTEILSYICEKLVDISDYARFRAVCNLWRAIVWQIRAKIPPQLPVLMFPNSYYNSLSCMHSHSFNSLSVDRKKCYGSSQGWLITDDYWNRIQLFNPFQSDNNVIKLPSIESQNSNIEIQKAVLSHNPSCTSNYVVMLIYRIYNRAYLAFLKPGDRYWTRVIDREFKDWVDILYYEDRFYAICFSREDLERQVVSFEISSTEPKCQKVAPLPILNFPGYMHTGDGIPAFVFRKTSFMESSGDLLFVVHWFGEKISTNYLSWTVGFQIFKLQQTNEWKWIELQNLGDHALFLEKGGSTSLLVSDFHHCNTNHIYFTHWGLLDRFDVGVFNVADKSTQILFSESITNKDMIQPLWIHPTLNMMRN</sequence>
<dbReference type="Proteomes" id="UP000230069">
    <property type="component" value="Unassembled WGS sequence"/>
</dbReference>
<name>A0A2G5EAS5_AQUCA</name>
<evidence type="ECO:0000313" key="4">
    <source>
        <dbReference type="Proteomes" id="UP000230069"/>
    </source>
</evidence>
<dbReference type="EMBL" id="KZ305027">
    <property type="protein sequence ID" value="PIA52855.1"/>
    <property type="molecule type" value="Genomic_DNA"/>
</dbReference>
<feature type="non-terminal residue" evidence="3">
    <location>
        <position position="1"/>
    </location>
</feature>
<gene>
    <name evidence="3" type="ORF">AQUCO_01000609v1</name>
</gene>
<feature type="domain" description="F-box" evidence="2">
    <location>
        <begin position="1"/>
        <end position="34"/>
    </location>
</feature>
<keyword evidence="4" id="KW-1185">Reference proteome</keyword>
<dbReference type="CDD" id="cd09917">
    <property type="entry name" value="F-box_SF"/>
    <property type="match status" value="1"/>
</dbReference>
<dbReference type="InterPro" id="IPR050942">
    <property type="entry name" value="F-box_BR-signaling"/>
</dbReference>